<comment type="caution">
    <text evidence="1">The sequence shown here is derived from an EMBL/GenBank/DDBJ whole genome shotgun (WGS) entry which is preliminary data.</text>
</comment>
<proteinExistence type="predicted"/>
<evidence type="ECO:0000313" key="1">
    <source>
        <dbReference type="EMBL" id="TXC01544.1"/>
    </source>
</evidence>
<dbReference type="AlphaFoldDB" id="A0A5C6ST50"/>
<evidence type="ECO:0000313" key="2">
    <source>
        <dbReference type="Proteomes" id="UP000321331"/>
    </source>
</evidence>
<dbReference type="EMBL" id="VMNF01000009">
    <property type="protein sequence ID" value="TXC01544.1"/>
    <property type="molecule type" value="Genomic_DNA"/>
</dbReference>
<gene>
    <name evidence="1" type="ORF">FocTR4_00008219</name>
</gene>
<name>A0A5C6ST50_FUSOC</name>
<dbReference type="Proteomes" id="UP000321331">
    <property type="component" value="Unassembled WGS sequence"/>
</dbReference>
<reference evidence="1 2" key="1">
    <citation type="submission" date="2019-07" db="EMBL/GenBank/DDBJ databases">
        <title>The First High-Quality Draft Genome Sequence of the Causal Agent of the Current Panama Disease Epidemic.</title>
        <authorList>
            <person name="Warmington R.J."/>
            <person name="Kay W."/>
            <person name="Jeffries A."/>
            <person name="Bebber D."/>
            <person name="Moore K."/>
            <person name="Studholme D.J."/>
        </authorList>
    </citation>
    <scope>NUCLEOTIDE SEQUENCE [LARGE SCALE GENOMIC DNA]</scope>
    <source>
        <strain evidence="1 2">TR4</strain>
    </source>
</reference>
<organism evidence="1 2">
    <name type="scientific">Fusarium oxysporum f. sp. cubense</name>
    <dbReference type="NCBI Taxonomy" id="61366"/>
    <lineage>
        <taxon>Eukaryota</taxon>
        <taxon>Fungi</taxon>
        <taxon>Dikarya</taxon>
        <taxon>Ascomycota</taxon>
        <taxon>Pezizomycotina</taxon>
        <taxon>Sordariomycetes</taxon>
        <taxon>Hypocreomycetidae</taxon>
        <taxon>Hypocreales</taxon>
        <taxon>Nectriaceae</taxon>
        <taxon>Fusarium</taxon>
        <taxon>Fusarium oxysporum species complex</taxon>
    </lineage>
</organism>
<sequence>MFSSPNPHHEPFIYCRICIPHPRAYVQTSLFIQYSFIKHTVGISCRSRLTTNIITSQPPFYALANGSAPINHHQETQDAQHHNVQPHADMQPSCNAHGAYKRGFCTVYIPYLVFSVKCV</sequence>
<accession>A0A5C6ST50</accession>
<protein>
    <submittedName>
        <fullName evidence="1">Uncharacterized protein</fullName>
    </submittedName>
</protein>